<dbReference type="OrthoDB" id="6084362at2759"/>
<evidence type="ECO:0000256" key="2">
    <source>
        <dbReference type="SAM" id="SignalP"/>
    </source>
</evidence>
<reference evidence="4" key="1">
    <citation type="submission" date="2012-01" db="EMBL/GenBank/DDBJ databases">
        <title>The Genome Sequence of Oreochromis niloticus (Nile Tilapia).</title>
        <authorList>
            <consortium name="Broad Institute Genome Assembly Team"/>
            <consortium name="Broad Institute Sequencing Platform"/>
            <person name="Di Palma F."/>
            <person name="Johnson J."/>
            <person name="Lander E.S."/>
            <person name="Lindblad-Toh K."/>
        </authorList>
    </citation>
    <scope>NUCLEOTIDE SEQUENCE [LARGE SCALE GENOMIC DNA]</scope>
</reference>
<evidence type="ECO:0000313" key="3">
    <source>
        <dbReference type="Ensembl" id="ENSONIP00000020503.2"/>
    </source>
</evidence>
<reference evidence="3" key="3">
    <citation type="submission" date="2025-09" db="UniProtKB">
        <authorList>
            <consortium name="Ensembl"/>
        </authorList>
    </citation>
    <scope>IDENTIFICATION</scope>
</reference>
<feature type="signal peptide" evidence="2">
    <location>
        <begin position="1"/>
        <end position="19"/>
    </location>
</feature>
<dbReference type="OMA" id="LMGQVFM"/>
<dbReference type="PANTHER" id="PTHR10697:SF5">
    <property type="entry name" value="EPENDYMIN-RELATED"/>
    <property type="match status" value="1"/>
</dbReference>
<proteinExistence type="inferred from homology"/>
<dbReference type="GeneID" id="100708092"/>
<protein>
    <submittedName>
        <fullName evidence="3">Ependymin</fullName>
    </submittedName>
</protein>
<reference evidence="3" key="2">
    <citation type="submission" date="2025-08" db="UniProtKB">
        <authorList>
            <consortium name="Ensembl"/>
        </authorList>
    </citation>
    <scope>IDENTIFICATION</scope>
</reference>
<dbReference type="PANTHER" id="PTHR10697">
    <property type="entry name" value="MAMMALIAN EPENDYMIN-RELATED PROTEIN 1"/>
    <property type="match status" value="1"/>
</dbReference>
<sequence length="222" mass="24386">MNFVSVLSCLSLLLAAAVAQYPKPCVVPPLLTGSFSMSAGNGFISASGSVTYSALGQQMRLRSIGVTAGQTFIVDQVMLFNEKVYYEIDWSKESCKKFPLNTEFIPMQVPANAKLMGQSFLGSSSSWGMGVLTNTWYGKLSENGHYTTAFTEVGCIPIFFSGYTPETGWITYDTFNWIIGTSNPMDFIPPDFCVASKLEETKTPHSFFTAVESLAMKTKRDK</sequence>
<dbReference type="SMART" id="SM00026">
    <property type="entry name" value="EPEND"/>
    <property type="match status" value="1"/>
</dbReference>
<keyword evidence="2" id="KW-0732">Signal</keyword>
<dbReference type="RefSeq" id="XP_003450043.1">
    <property type="nucleotide sequence ID" value="XM_003449995.5"/>
</dbReference>
<dbReference type="Pfam" id="PF00811">
    <property type="entry name" value="Ependymin"/>
    <property type="match status" value="1"/>
</dbReference>
<keyword evidence="4" id="KW-1185">Reference proteome</keyword>
<dbReference type="PRINTS" id="PR00317">
    <property type="entry name" value="EPENDYMIN"/>
</dbReference>
<dbReference type="GO" id="GO:0005764">
    <property type="term" value="C:lysosome"/>
    <property type="evidence" value="ECO:0007669"/>
    <property type="project" value="TreeGrafter"/>
</dbReference>
<dbReference type="GO" id="GO:0005509">
    <property type="term" value="F:calcium ion binding"/>
    <property type="evidence" value="ECO:0007669"/>
    <property type="project" value="InterPro"/>
</dbReference>
<dbReference type="GO" id="GO:0007160">
    <property type="term" value="P:cell-matrix adhesion"/>
    <property type="evidence" value="ECO:0007669"/>
    <property type="project" value="InterPro"/>
</dbReference>
<dbReference type="GO" id="GO:0005576">
    <property type="term" value="C:extracellular region"/>
    <property type="evidence" value="ECO:0007669"/>
    <property type="project" value="InterPro"/>
</dbReference>
<dbReference type="HOGENOM" id="CLU_097673_1_0_1"/>
<comment type="similarity">
    <text evidence="1">Belongs to the ependymin family.</text>
</comment>
<evidence type="ECO:0000313" key="4">
    <source>
        <dbReference type="Proteomes" id="UP000005207"/>
    </source>
</evidence>
<dbReference type="KEGG" id="onl:100708092"/>
<dbReference type="Proteomes" id="UP000005207">
    <property type="component" value="Linkage group LG6"/>
</dbReference>
<gene>
    <name evidence="3" type="primary">LOC100708092</name>
</gene>
<accession>I3KHA8</accession>
<dbReference type="InterPro" id="IPR001299">
    <property type="entry name" value="Ependymin"/>
</dbReference>
<feature type="chain" id="PRO_5025603489" evidence="2">
    <location>
        <begin position="20"/>
        <end position="222"/>
    </location>
</feature>
<dbReference type="Ensembl" id="ENSONIT00000020521.2">
    <property type="protein sequence ID" value="ENSONIP00000020503.2"/>
    <property type="gene ID" value="ENSONIG00000016286.2"/>
</dbReference>
<dbReference type="AlphaFoldDB" id="I3KHA8"/>
<dbReference type="GeneTree" id="ENSGT00940000164430"/>
<name>I3KHA8_ORENI</name>
<organism evidence="3 4">
    <name type="scientific">Oreochromis niloticus</name>
    <name type="common">Nile tilapia</name>
    <name type="synonym">Tilapia nilotica</name>
    <dbReference type="NCBI Taxonomy" id="8128"/>
    <lineage>
        <taxon>Eukaryota</taxon>
        <taxon>Metazoa</taxon>
        <taxon>Chordata</taxon>
        <taxon>Craniata</taxon>
        <taxon>Vertebrata</taxon>
        <taxon>Euteleostomi</taxon>
        <taxon>Actinopterygii</taxon>
        <taxon>Neopterygii</taxon>
        <taxon>Teleostei</taxon>
        <taxon>Neoteleostei</taxon>
        <taxon>Acanthomorphata</taxon>
        <taxon>Ovalentaria</taxon>
        <taxon>Cichlomorphae</taxon>
        <taxon>Cichliformes</taxon>
        <taxon>Cichlidae</taxon>
        <taxon>African cichlids</taxon>
        <taxon>Pseudocrenilabrinae</taxon>
        <taxon>Oreochromini</taxon>
        <taxon>Oreochromis</taxon>
    </lineage>
</organism>
<dbReference type="eggNOG" id="ENOG502S0FY">
    <property type="taxonomic scope" value="Eukaryota"/>
</dbReference>
<evidence type="ECO:0000256" key="1">
    <source>
        <dbReference type="ARBA" id="ARBA00010771"/>
    </source>
</evidence>
<dbReference type="InParanoid" id="I3KHA8"/>